<dbReference type="GO" id="GO:0007031">
    <property type="term" value="P:peroxisome organization"/>
    <property type="evidence" value="ECO:0007669"/>
    <property type="project" value="UniProtKB-KW"/>
</dbReference>
<keyword evidence="2" id="KW-0472">Membrane</keyword>
<dbReference type="Gramene" id="OIW02077">
    <property type="protein sequence ID" value="OIW02077"/>
    <property type="gene ID" value="TanjilG_14776"/>
</dbReference>
<evidence type="ECO:0000313" key="3">
    <source>
        <dbReference type="EMBL" id="OIW02077.1"/>
    </source>
</evidence>
<evidence type="ECO:0000313" key="4">
    <source>
        <dbReference type="Proteomes" id="UP000188354"/>
    </source>
</evidence>
<feature type="transmembrane region" description="Helical" evidence="2">
    <location>
        <begin position="148"/>
        <end position="169"/>
    </location>
</feature>
<dbReference type="EMBL" id="CM007371">
    <property type="protein sequence ID" value="OIW02077.1"/>
    <property type="molecule type" value="Genomic_DNA"/>
</dbReference>
<dbReference type="Proteomes" id="UP000188354">
    <property type="component" value="Chromosome LG11"/>
</dbReference>
<evidence type="ECO:0000256" key="1">
    <source>
        <dbReference type="ARBA" id="ARBA00009505"/>
    </source>
</evidence>
<sequence>MGEAEQGLSTLLGVFGQSYLSDQQFCAVTTILGIITAVNEHIIDTAPTRNNTGSTEKYSFPYPLCLSALKDLEMLVEVVLQHYYGNDKKWNFLAITEGIKQRLESTEKVLEPLPIIEFLAGVINTFASLLLSYFYLCILPSSHFGRLIYVHFAAKIVELIIGAQTRYTYMSAS</sequence>
<comment type="subcellular location">
    <subcellularLocation>
        <location evidence="2">Peroxisome membrane</location>
    </subcellularLocation>
</comment>
<feature type="transmembrane region" description="Helical" evidence="2">
    <location>
        <begin position="115"/>
        <end position="136"/>
    </location>
</feature>
<accession>A0A1J7HK09</accession>
<dbReference type="Pfam" id="PF08610">
    <property type="entry name" value="Pex16"/>
    <property type="match status" value="1"/>
</dbReference>
<dbReference type="PANTHER" id="PTHR13299:SF0">
    <property type="entry name" value="PEROXISOMAL MEMBRANE PROTEIN PEX16"/>
    <property type="match status" value="1"/>
</dbReference>
<keyword evidence="2" id="KW-0812">Transmembrane</keyword>
<keyword evidence="2" id="KW-0576">Peroxisome</keyword>
<gene>
    <name evidence="3" type="ORF">TanjilG_14776</name>
</gene>
<dbReference type="InterPro" id="IPR013919">
    <property type="entry name" value="Pex16"/>
</dbReference>
<keyword evidence="2" id="KW-0962">Peroxisome biogenesis</keyword>
<protein>
    <recommendedName>
        <fullName evidence="2">Peroxisomal membrane protein PEX16</fullName>
    </recommendedName>
</protein>
<keyword evidence="4" id="KW-1185">Reference proteome</keyword>
<dbReference type="STRING" id="3871.A0A1J7HK09"/>
<dbReference type="GO" id="GO:0005778">
    <property type="term" value="C:peroxisomal membrane"/>
    <property type="evidence" value="ECO:0007669"/>
    <property type="project" value="UniProtKB-SubCell"/>
</dbReference>
<keyword evidence="2" id="KW-1133">Transmembrane helix</keyword>
<dbReference type="PANTHER" id="PTHR13299">
    <property type="entry name" value="PEROXISOMAL MEMBRANE PROTEIN PEX16"/>
    <property type="match status" value="1"/>
</dbReference>
<name>A0A1J7HK09_LUPAN</name>
<dbReference type="AlphaFoldDB" id="A0A1J7HK09"/>
<organism evidence="3 4">
    <name type="scientific">Lupinus angustifolius</name>
    <name type="common">Narrow-leaved blue lupine</name>
    <dbReference type="NCBI Taxonomy" id="3871"/>
    <lineage>
        <taxon>Eukaryota</taxon>
        <taxon>Viridiplantae</taxon>
        <taxon>Streptophyta</taxon>
        <taxon>Embryophyta</taxon>
        <taxon>Tracheophyta</taxon>
        <taxon>Spermatophyta</taxon>
        <taxon>Magnoliopsida</taxon>
        <taxon>eudicotyledons</taxon>
        <taxon>Gunneridae</taxon>
        <taxon>Pentapetalae</taxon>
        <taxon>rosids</taxon>
        <taxon>fabids</taxon>
        <taxon>Fabales</taxon>
        <taxon>Fabaceae</taxon>
        <taxon>Papilionoideae</taxon>
        <taxon>50 kb inversion clade</taxon>
        <taxon>genistoids sensu lato</taxon>
        <taxon>core genistoids</taxon>
        <taxon>Genisteae</taxon>
        <taxon>Lupinus</taxon>
    </lineage>
</organism>
<comment type="similarity">
    <text evidence="1 2">Belongs to the peroxin-16 family.</text>
</comment>
<reference evidence="3 4" key="1">
    <citation type="journal article" date="2017" name="Plant Biotechnol. J.">
        <title>A comprehensive draft genome sequence for lupin (Lupinus angustifolius), an emerging health food: insights into plant-microbe interactions and legume evolution.</title>
        <authorList>
            <person name="Hane J.K."/>
            <person name="Ming Y."/>
            <person name="Kamphuis L.G."/>
            <person name="Nelson M.N."/>
            <person name="Garg G."/>
            <person name="Atkins C.A."/>
            <person name="Bayer P.E."/>
            <person name="Bravo A."/>
            <person name="Bringans S."/>
            <person name="Cannon S."/>
            <person name="Edwards D."/>
            <person name="Foley R."/>
            <person name="Gao L.L."/>
            <person name="Harrison M.J."/>
            <person name="Huang W."/>
            <person name="Hurgobin B."/>
            <person name="Li S."/>
            <person name="Liu C.W."/>
            <person name="McGrath A."/>
            <person name="Morahan G."/>
            <person name="Murray J."/>
            <person name="Weller J."/>
            <person name="Jian J."/>
            <person name="Singh K.B."/>
        </authorList>
    </citation>
    <scope>NUCLEOTIDE SEQUENCE [LARGE SCALE GENOMIC DNA]</scope>
    <source>
        <strain evidence="4">cv. Tanjil</strain>
        <tissue evidence="3">Whole plant</tissue>
    </source>
</reference>
<evidence type="ECO:0000256" key="2">
    <source>
        <dbReference type="RuleBase" id="RU365003"/>
    </source>
</evidence>
<proteinExistence type="inferred from homology"/>